<evidence type="ECO:0000256" key="7">
    <source>
        <dbReference type="ARBA" id="ARBA00048242"/>
    </source>
</evidence>
<dbReference type="OrthoDB" id="5464at2759"/>
<dbReference type="EC" id="1.5.5.2" evidence="9"/>
<comment type="cofactor">
    <cofactor evidence="1 9">
        <name>FAD</name>
        <dbReference type="ChEBI" id="CHEBI:57692"/>
    </cofactor>
</comment>
<reference evidence="11" key="2">
    <citation type="submission" date="2025-05" db="UniProtKB">
        <authorList>
            <consortium name="Ensembl"/>
        </authorList>
    </citation>
    <scope>IDENTIFICATION</scope>
</reference>
<dbReference type="GO" id="GO:0010133">
    <property type="term" value="P:L-proline catabolic process to L-glutamate"/>
    <property type="evidence" value="ECO:0007669"/>
    <property type="project" value="TreeGrafter"/>
</dbReference>
<dbReference type="Ensembl" id="ENSCCRT00015113664.1">
    <property type="protein sequence ID" value="ENSCCRP00015110176.1"/>
    <property type="gene ID" value="ENSCCRG00015043693.1"/>
</dbReference>
<evidence type="ECO:0000256" key="1">
    <source>
        <dbReference type="ARBA" id="ARBA00001974"/>
    </source>
</evidence>
<gene>
    <name evidence="11 13" type="primary">LOC109052804</name>
</gene>
<dbReference type="Gene3D" id="3.20.20.220">
    <property type="match status" value="1"/>
</dbReference>
<reference evidence="13" key="1">
    <citation type="submission" date="2025-04" db="UniProtKB">
        <authorList>
            <consortium name="RefSeq"/>
        </authorList>
    </citation>
    <scope>IDENTIFICATION</scope>
    <source>
        <tissue evidence="13">Muscle</tissue>
    </source>
</reference>
<keyword evidence="3 9" id="KW-0285">Flavoprotein</keyword>
<dbReference type="GO" id="GO:0004657">
    <property type="term" value="F:proline dehydrogenase activity"/>
    <property type="evidence" value="ECO:0007669"/>
    <property type="project" value="UniProtKB-EC"/>
</dbReference>
<evidence type="ECO:0000259" key="10">
    <source>
        <dbReference type="Pfam" id="PF01619"/>
    </source>
</evidence>
<comment type="catalytic activity">
    <reaction evidence="8 9">
        <text>L-proline + a quinone = (S)-1-pyrroline-5-carboxylate + a quinol + H(+)</text>
        <dbReference type="Rhea" id="RHEA:23784"/>
        <dbReference type="ChEBI" id="CHEBI:15378"/>
        <dbReference type="ChEBI" id="CHEBI:17388"/>
        <dbReference type="ChEBI" id="CHEBI:24646"/>
        <dbReference type="ChEBI" id="CHEBI:60039"/>
        <dbReference type="ChEBI" id="CHEBI:132124"/>
        <dbReference type="EC" id="1.5.5.2"/>
    </reaction>
</comment>
<keyword evidence="4 9" id="KW-0274">FAD</keyword>
<comment type="catalytic activity">
    <reaction evidence="7">
        <text>trans-4-hydroxy-L-proline + a quinone = (3R,5S)-1-pyrroline-3-hydroxy-5-carboxylate + a quinol + H(+)</text>
        <dbReference type="Rhea" id="RHEA:52512"/>
        <dbReference type="ChEBI" id="CHEBI:15378"/>
        <dbReference type="ChEBI" id="CHEBI:24646"/>
        <dbReference type="ChEBI" id="CHEBI:58375"/>
        <dbReference type="ChEBI" id="CHEBI:62612"/>
        <dbReference type="ChEBI" id="CHEBI:132124"/>
        <dbReference type="EC" id="1.5.5.3"/>
    </reaction>
</comment>
<dbReference type="GeneID" id="109052804"/>
<dbReference type="InterPro" id="IPR002872">
    <property type="entry name" value="Proline_DH_dom"/>
</dbReference>
<name>A0A8C2AUV4_CYPCA</name>
<dbReference type="AlphaFoldDB" id="A0A8C2AUV4"/>
<keyword evidence="5 9" id="KW-0560">Oxidoreductase</keyword>
<dbReference type="InterPro" id="IPR029041">
    <property type="entry name" value="FAD-linked_oxidoreductase-like"/>
</dbReference>
<evidence type="ECO:0000313" key="11">
    <source>
        <dbReference type="Ensembl" id="ENSCCRP00015110176.1"/>
    </source>
</evidence>
<dbReference type="RefSeq" id="XP_018925782.2">
    <property type="nucleotide sequence ID" value="XM_019070237.2"/>
</dbReference>
<dbReference type="GO" id="GO:0005739">
    <property type="term" value="C:mitochondrion"/>
    <property type="evidence" value="ECO:0007669"/>
    <property type="project" value="TreeGrafter"/>
</dbReference>
<accession>A0A8C2AUV4</accession>
<dbReference type="SUPFAM" id="SSF51730">
    <property type="entry name" value="FAD-linked oxidoreductase"/>
    <property type="match status" value="1"/>
</dbReference>
<dbReference type="Proteomes" id="UP001155660">
    <property type="component" value="Chromosome B12"/>
</dbReference>
<comment type="similarity">
    <text evidence="2 9">Belongs to the proline oxidase family.</text>
</comment>
<evidence type="ECO:0000256" key="3">
    <source>
        <dbReference type="ARBA" id="ARBA00022630"/>
    </source>
</evidence>
<dbReference type="Pfam" id="PF01619">
    <property type="entry name" value="Pro_dh"/>
    <property type="match status" value="1"/>
</dbReference>
<dbReference type="PANTHER" id="PTHR13914:SF29">
    <property type="entry name" value="HYDROXYPROLINE DEHYDROGENASE"/>
    <property type="match status" value="1"/>
</dbReference>
<keyword evidence="6 9" id="KW-0642">Proline metabolism</keyword>
<dbReference type="GO" id="GO:0071949">
    <property type="term" value="F:FAD binding"/>
    <property type="evidence" value="ECO:0007669"/>
    <property type="project" value="TreeGrafter"/>
</dbReference>
<evidence type="ECO:0000256" key="4">
    <source>
        <dbReference type="ARBA" id="ARBA00022827"/>
    </source>
</evidence>
<sequence length="468" mass="53317">MCSLLRPPTFSRFISVRLKSVAASQSLPAKRDRDLSNPSSPDFLTFEDPQAFKVKSFWELIRALGVFRLCSFPVLVNNCSKLMTITRKILGQRCFCMVMRPSVYAQFVAGETEGEIADSMQKMSSLGLQPMLAVPIEEDLGESTGERRYEDNLVAMLECVHMSHSKGWSKNPMMQLKITALVSPELCAKLTSLLKTEQYDLNVLVRAMEGEEVMFPGLTQSENTHLLLGLQRLNRIGEASVDKVRVLVDAEYTYMNPALSLITAAMMKKFNQQSAWIWNTYQCYLKESRNLLLDAIQTATDQSFCFGVKLVRGAYMDKERKLAEKEGRTDPIHESWERTNDSYNGCLEIMLRLVSEKPERYMMIVATHNEESVRRAVTRMEELGLDRDADAVCFGQLLGMCDHVSLTLAQHGFLVYKSVPYGSVEDTLPYLVRRAQENRTVLQGIRKERDLLRLELRRRLKEKITGTA</sequence>
<comment type="function">
    <text evidence="9">Converts proline to delta-1-pyrroline-5-carboxylate.</text>
</comment>
<evidence type="ECO:0000256" key="9">
    <source>
        <dbReference type="RuleBase" id="RU364054"/>
    </source>
</evidence>
<feature type="domain" description="Proline dehydrogenase" evidence="10">
    <location>
        <begin position="121"/>
        <end position="443"/>
    </location>
</feature>
<evidence type="ECO:0000313" key="12">
    <source>
        <dbReference type="Proteomes" id="UP000694700"/>
    </source>
</evidence>
<evidence type="ECO:0000256" key="5">
    <source>
        <dbReference type="ARBA" id="ARBA00023002"/>
    </source>
</evidence>
<dbReference type="InterPro" id="IPR015659">
    <property type="entry name" value="Proline_oxidase"/>
</dbReference>
<evidence type="ECO:0000256" key="8">
    <source>
        <dbReference type="ARBA" id="ARBA00048779"/>
    </source>
</evidence>
<evidence type="ECO:0000256" key="2">
    <source>
        <dbReference type="ARBA" id="ARBA00005869"/>
    </source>
</evidence>
<dbReference type="Proteomes" id="UP000694700">
    <property type="component" value="Unplaced"/>
</dbReference>
<protein>
    <recommendedName>
        <fullName evidence="9">Proline dehydrogenase</fullName>
        <ecNumber evidence="9">1.5.5.2</ecNumber>
    </recommendedName>
</protein>
<evidence type="ECO:0000313" key="13">
    <source>
        <dbReference type="RefSeq" id="XP_018925782.2"/>
    </source>
</evidence>
<proteinExistence type="inferred from homology"/>
<dbReference type="PANTHER" id="PTHR13914">
    <property type="entry name" value="PROLINE OXIDASE"/>
    <property type="match status" value="1"/>
</dbReference>
<dbReference type="KEGG" id="ccar:109052804"/>
<organism evidence="11 12">
    <name type="scientific">Cyprinus carpio</name>
    <name type="common">Common carp</name>
    <dbReference type="NCBI Taxonomy" id="7962"/>
    <lineage>
        <taxon>Eukaryota</taxon>
        <taxon>Metazoa</taxon>
        <taxon>Chordata</taxon>
        <taxon>Craniata</taxon>
        <taxon>Vertebrata</taxon>
        <taxon>Euteleostomi</taxon>
        <taxon>Actinopterygii</taxon>
        <taxon>Neopterygii</taxon>
        <taxon>Teleostei</taxon>
        <taxon>Ostariophysi</taxon>
        <taxon>Cypriniformes</taxon>
        <taxon>Cyprinidae</taxon>
        <taxon>Cyprininae</taxon>
        <taxon>Cyprinus</taxon>
    </lineage>
</organism>
<evidence type="ECO:0000256" key="6">
    <source>
        <dbReference type="ARBA" id="ARBA00023062"/>
    </source>
</evidence>